<dbReference type="InterPro" id="IPR035899">
    <property type="entry name" value="DBL_dom_sf"/>
</dbReference>
<feature type="region of interest" description="Disordered" evidence="1">
    <location>
        <begin position="813"/>
        <end position="847"/>
    </location>
</feature>
<dbReference type="AlphaFoldDB" id="A0A6A4IM89"/>
<gene>
    <name evidence="3" type="ORF">BT96DRAFT_931615</name>
</gene>
<dbReference type="EMBL" id="ML769386">
    <property type="protein sequence ID" value="KAE9410178.1"/>
    <property type="molecule type" value="Genomic_DNA"/>
</dbReference>
<evidence type="ECO:0000313" key="3">
    <source>
        <dbReference type="EMBL" id="KAE9410178.1"/>
    </source>
</evidence>
<feature type="compositionally biased region" description="Basic residues" evidence="1">
    <location>
        <begin position="929"/>
        <end position="943"/>
    </location>
</feature>
<dbReference type="PANTHER" id="PTHR45818:SF3">
    <property type="entry name" value="PROTEIN VAV"/>
    <property type="match status" value="1"/>
</dbReference>
<feature type="region of interest" description="Disordered" evidence="1">
    <location>
        <begin position="890"/>
        <end position="952"/>
    </location>
</feature>
<feature type="region of interest" description="Disordered" evidence="1">
    <location>
        <begin position="472"/>
        <end position="505"/>
    </location>
</feature>
<feature type="compositionally biased region" description="Polar residues" evidence="1">
    <location>
        <begin position="191"/>
        <end position="200"/>
    </location>
</feature>
<feature type="domain" description="DH" evidence="2">
    <location>
        <begin position="260"/>
        <end position="598"/>
    </location>
</feature>
<feature type="compositionally biased region" description="Basic residues" evidence="1">
    <location>
        <begin position="179"/>
        <end position="190"/>
    </location>
</feature>
<dbReference type="InterPro" id="IPR011993">
    <property type="entry name" value="PH-like_dom_sf"/>
</dbReference>
<dbReference type="Gene3D" id="2.30.29.30">
    <property type="entry name" value="Pleckstrin-homology domain (PH domain)/Phosphotyrosine-binding domain (PTB)"/>
    <property type="match status" value="1"/>
</dbReference>
<sequence>MSEPHPTIFDRRSARSAFELSRDHIPTITVPIRPQTANTTATVKRAAPGRSRRSTVTGFLPLPPISASPVCTPTTSTSREFGFGSDCSISNESCNTAPSSPPSLRPSPKWISTPPTPPPKLFRRSVTCLTRRPLSSFPPSASFPTSMAPHASDRFMQRRNSVPAMSSSPRPSSDLYPHVGRRRTKLRRKATNPTTSPLSSTFIAPKEPMHYFARPRPLFDVAHEVAMDYEGDHRDFEDRTVTASILKPVVSQEKIKDDVRKYHALMELLSTEVSYMQDLRVLVSIYLRQIPTLTLKRSSSSSSTFSRNSSFSALSRASSSAHLSNGSGISSQLQPLTSLTSTKEREKSPVRHIFKDSEVDVLTRNAEEVLQFHENFVEELRTAMTPFGFRMDLSSERPSDEEIPEASTENIDEGIAIVSTKFATEASRFTSYEMFCAGHPEAMDIVRRVQNAHPTEWEAFEQKCGASVFEMLNGHTSSDDNPPAATAENKTKPKPRRNSTASIDGAVRYVRSRSNSLAKDRDLPAENSRNRSRLNFMDYLIKPVQRICKYPLLLDQLKMGQALLGSSELRALGRWDGNVVVESAAQAMRHVASAVDEARRKQDIVVRSSLIASRMVYPHVMPSSSHAMLQFLTPSFVSSLGACHLAGSLDVIHQRSSKPPTGAFLYLGGYFILAKVIKGKTYEPRHWFRLCDFKIDDAESEAWLPCSFRITCKGHEFELAAACQQEKEVWLTAIRESLAYPMSNWINEPIANVDGKGPSKGDSMPAAEMIPSTLDGPFEVIAPLPTINSVPDMAEEEPGDGFAETLLNALVSDSPSKSSSKEFGPPSPEAPSAPSRRSSSTSAKANFIPATPEYETFIIRRNLPSARTQIDVGLHDVISAACLSARSQAASQEEELFQPPNTSRQGSPNRPTPSSKLPSRASTNSGLNRLRKHESVRVPRRKSLIQIDDPLPADHASRARSLVARKRPKKLSLKTNNFGWR</sequence>
<protein>
    <submittedName>
        <fullName evidence="3">Dbl homology domain-containing protein</fullName>
    </submittedName>
</protein>
<dbReference type="SUPFAM" id="SSF50729">
    <property type="entry name" value="PH domain-like"/>
    <property type="match status" value="1"/>
</dbReference>
<feature type="compositionally biased region" description="Polar residues" evidence="1">
    <location>
        <begin position="160"/>
        <end position="171"/>
    </location>
</feature>
<dbReference type="SUPFAM" id="SSF48065">
    <property type="entry name" value="DBL homology domain (DH-domain)"/>
    <property type="match status" value="1"/>
</dbReference>
<dbReference type="InterPro" id="IPR000219">
    <property type="entry name" value="DH_dom"/>
</dbReference>
<dbReference type="Proteomes" id="UP000799118">
    <property type="component" value="Unassembled WGS sequence"/>
</dbReference>
<accession>A0A6A4IM89</accession>
<organism evidence="3 4">
    <name type="scientific">Gymnopus androsaceus JB14</name>
    <dbReference type="NCBI Taxonomy" id="1447944"/>
    <lineage>
        <taxon>Eukaryota</taxon>
        <taxon>Fungi</taxon>
        <taxon>Dikarya</taxon>
        <taxon>Basidiomycota</taxon>
        <taxon>Agaricomycotina</taxon>
        <taxon>Agaricomycetes</taxon>
        <taxon>Agaricomycetidae</taxon>
        <taxon>Agaricales</taxon>
        <taxon>Marasmiineae</taxon>
        <taxon>Omphalotaceae</taxon>
        <taxon>Gymnopus</taxon>
    </lineage>
</organism>
<dbReference type="GO" id="GO:0005085">
    <property type="term" value="F:guanyl-nucleotide exchange factor activity"/>
    <property type="evidence" value="ECO:0007669"/>
    <property type="project" value="InterPro"/>
</dbReference>
<dbReference type="PANTHER" id="PTHR45818">
    <property type="entry name" value="PROTEIN VAV"/>
    <property type="match status" value="1"/>
</dbReference>
<name>A0A6A4IM89_9AGAR</name>
<dbReference type="Pfam" id="PF00621">
    <property type="entry name" value="RhoGEF"/>
    <property type="match status" value="2"/>
</dbReference>
<evidence type="ECO:0000256" key="1">
    <source>
        <dbReference type="SAM" id="MobiDB-lite"/>
    </source>
</evidence>
<keyword evidence="4" id="KW-1185">Reference proteome</keyword>
<feature type="region of interest" description="Disordered" evidence="1">
    <location>
        <begin position="92"/>
        <end position="117"/>
    </location>
</feature>
<feature type="compositionally biased region" description="Low complexity" evidence="1">
    <location>
        <begin position="323"/>
        <end position="341"/>
    </location>
</feature>
<proteinExistence type="predicted"/>
<dbReference type="GO" id="GO:0005737">
    <property type="term" value="C:cytoplasm"/>
    <property type="evidence" value="ECO:0007669"/>
    <property type="project" value="TreeGrafter"/>
</dbReference>
<evidence type="ECO:0000313" key="4">
    <source>
        <dbReference type="Proteomes" id="UP000799118"/>
    </source>
</evidence>
<reference evidence="3" key="1">
    <citation type="journal article" date="2019" name="Environ. Microbiol.">
        <title>Fungal ecological strategies reflected in gene transcription - a case study of two litter decomposers.</title>
        <authorList>
            <person name="Barbi F."/>
            <person name="Kohler A."/>
            <person name="Barry K."/>
            <person name="Baskaran P."/>
            <person name="Daum C."/>
            <person name="Fauchery L."/>
            <person name="Ihrmark K."/>
            <person name="Kuo A."/>
            <person name="LaButti K."/>
            <person name="Lipzen A."/>
            <person name="Morin E."/>
            <person name="Grigoriev I.V."/>
            <person name="Henrissat B."/>
            <person name="Lindahl B."/>
            <person name="Martin F."/>
        </authorList>
    </citation>
    <scope>NUCLEOTIDE SEQUENCE</scope>
    <source>
        <strain evidence="3">JB14</strain>
    </source>
</reference>
<feature type="region of interest" description="Disordered" evidence="1">
    <location>
        <begin position="160"/>
        <end position="200"/>
    </location>
</feature>
<dbReference type="OrthoDB" id="1716625at2759"/>
<feature type="compositionally biased region" description="Polar residues" evidence="1">
    <location>
        <begin position="899"/>
        <end position="927"/>
    </location>
</feature>
<dbReference type="Gene3D" id="1.20.900.10">
    <property type="entry name" value="Dbl homology (DH) domain"/>
    <property type="match status" value="1"/>
</dbReference>
<feature type="region of interest" description="Disordered" evidence="1">
    <location>
        <begin position="323"/>
        <end position="350"/>
    </location>
</feature>
<evidence type="ECO:0000259" key="2">
    <source>
        <dbReference type="PROSITE" id="PS50010"/>
    </source>
</evidence>
<feature type="compositionally biased region" description="Low complexity" evidence="1">
    <location>
        <begin position="813"/>
        <end position="824"/>
    </location>
</feature>
<feature type="compositionally biased region" description="Low complexity" evidence="1">
    <location>
        <begin position="832"/>
        <end position="843"/>
    </location>
</feature>
<dbReference type="PROSITE" id="PS50010">
    <property type="entry name" value="DH_2"/>
    <property type="match status" value="1"/>
</dbReference>